<gene>
    <name evidence="1" type="ORF">ACS15_1460</name>
</gene>
<proteinExistence type="predicted"/>
<sequence length="62" mass="7345">MLGNDVLHEEWREIPEVDVEAARQYAQRILEDFYDDRESVLALVRSKGRVPDEDRKIEDNQS</sequence>
<protein>
    <submittedName>
        <fullName evidence="1">Uncharacterized protein</fullName>
    </submittedName>
</protein>
<dbReference type="EMBL" id="CP012605">
    <property type="protein sequence ID" value="ANH72229.1"/>
    <property type="molecule type" value="Genomic_DNA"/>
</dbReference>
<evidence type="ECO:0000313" key="2">
    <source>
        <dbReference type="Proteomes" id="UP000077927"/>
    </source>
</evidence>
<organism evidence="1 2">
    <name type="scientific">Ralstonia insidiosa</name>
    <dbReference type="NCBI Taxonomy" id="190721"/>
    <lineage>
        <taxon>Bacteria</taxon>
        <taxon>Pseudomonadati</taxon>
        <taxon>Pseudomonadota</taxon>
        <taxon>Betaproteobacteria</taxon>
        <taxon>Burkholderiales</taxon>
        <taxon>Burkholderiaceae</taxon>
        <taxon>Ralstonia</taxon>
    </lineage>
</organism>
<reference evidence="1 2" key="1">
    <citation type="submission" date="2015-09" db="EMBL/GenBank/DDBJ databases">
        <authorList>
            <person name="Xu Y."/>
            <person name="Nagy A."/>
            <person name="Liu N.T."/>
            <person name="Nou X."/>
        </authorList>
    </citation>
    <scope>NUCLEOTIDE SEQUENCE [LARGE SCALE GENOMIC DNA]</scope>
    <source>
        <strain evidence="1 2">FC1138</strain>
    </source>
</reference>
<dbReference type="Proteomes" id="UP000077927">
    <property type="component" value="Chromosome 1"/>
</dbReference>
<dbReference type="KEGG" id="rin:ACS15_1460"/>
<name>A0AAC9BG71_9RALS</name>
<dbReference type="AlphaFoldDB" id="A0AAC9BG71"/>
<evidence type="ECO:0000313" key="1">
    <source>
        <dbReference type="EMBL" id="ANH72229.1"/>
    </source>
</evidence>
<accession>A0AAC9BG71</accession>